<accession>A0A1S2KXG9</accession>
<name>A0A1S2KXG9_9BACI</name>
<dbReference type="CDD" id="cd05387">
    <property type="entry name" value="BY-kinase"/>
    <property type="match status" value="1"/>
</dbReference>
<sequence length="225" mass="25204">MEENLLEHKRIEKAQLKEVKRSLISHFLPKSQVSEQYRRIRSAIQFASSKKEQSRIIAITSATSKEGKSTTAANLAVVFAQQQYKVLLIDADMRKPTCHYQFNVNNELGLTNVLLGNNDISGAIIVTTIPNLHLLSCGPIPHNPAELLGMKRMDWFLKEVRMRYDYIFIDTPPVLDVTDSQIIAEKSDGVVFVASSKTKIDSAKKAKNLIVKARGNLLGVVLNRS</sequence>
<dbReference type="PANTHER" id="PTHR32309">
    <property type="entry name" value="TYROSINE-PROTEIN KINASE"/>
    <property type="match status" value="1"/>
</dbReference>
<keyword evidence="5" id="KW-0418">Kinase</keyword>
<evidence type="ECO:0000256" key="3">
    <source>
        <dbReference type="ARBA" id="ARBA00022679"/>
    </source>
</evidence>
<keyword evidence="4" id="KW-0547">Nucleotide-binding</keyword>
<dbReference type="NCBIfam" id="TIGR01007">
    <property type="entry name" value="eps_fam"/>
    <property type="match status" value="1"/>
</dbReference>
<evidence type="ECO:0000256" key="5">
    <source>
        <dbReference type="ARBA" id="ARBA00022777"/>
    </source>
</evidence>
<proteinExistence type="inferred from homology"/>
<dbReference type="InterPro" id="IPR027417">
    <property type="entry name" value="P-loop_NTPase"/>
</dbReference>
<evidence type="ECO:0000259" key="9">
    <source>
        <dbReference type="Pfam" id="PF13614"/>
    </source>
</evidence>
<dbReference type="GO" id="GO:0005886">
    <property type="term" value="C:plasma membrane"/>
    <property type="evidence" value="ECO:0007669"/>
    <property type="project" value="TreeGrafter"/>
</dbReference>
<evidence type="ECO:0000313" key="10">
    <source>
        <dbReference type="EMBL" id="OIJ04826.1"/>
    </source>
</evidence>
<keyword evidence="6" id="KW-0067">ATP-binding</keyword>
<keyword evidence="7" id="KW-0829">Tyrosine-protein kinase</keyword>
<dbReference type="Gene3D" id="3.40.50.300">
    <property type="entry name" value="P-loop containing nucleotide triphosphate hydrolases"/>
    <property type="match status" value="1"/>
</dbReference>
<dbReference type="OrthoDB" id="9794577at2"/>
<dbReference type="GO" id="GO:0042802">
    <property type="term" value="F:identical protein binding"/>
    <property type="evidence" value="ECO:0007669"/>
    <property type="project" value="UniProtKB-ARBA"/>
</dbReference>
<dbReference type="AlphaFoldDB" id="A0A1S2KXG9"/>
<comment type="caution">
    <text evidence="10">The sequence shown here is derived from an EMBL/GenBank/DDBJ whole genome shotgun (WGS) entry which is preliminary data.</text>
</comment>
<reference evidence="10" key="1">
    <citation type="submission" date="2016-10" db="EMBL/GenBank/DDBJ databases">
        <title>Draft genome sequences of four alkaliphilic bacteria belonging to the Anaerobacillus genus.</title>
        <authorList>
            <person name="Bassil N.M."/>
            <person name="Lloyd J.R."/>
        </authorList>
    </citation>
    <scope>NUCLEOTIDE SEQUENCE [LARGE SCALE GENOMIC DNA]</scope>
    <source>
        <strain evidence="10">NB2006</strain>
    </source>
</reference>
<evidence type="ECO:0000256" key="7">
    <source>
        <dbReference type="ARBA" id="ARBA00023137"/>
    </source>
</evidence>
<dbReference type="Pfam" id="PF13614">
    <property type="entry name" value="AAA_31"/>
    <property type="match status" value="1"/>
</dbReference>
<evidence type="ECO:0000256" key="4">
    <source>
        <dbReference type="ARBA" id="ARBA00022741"/>
    </source>
</evidence>
<gene>
    <name evidence="10" type="ORF">AWH56_22940</name>
</gene>
<dbReference type="InterPro" id="IPR005702">
    <property type="entry name" value="Wzc-like_C"/>
</dbReference>
<dbReference type="KEGG" id="aia:AWH56_019640"/>
<dbReference type="SUPFAM" id="SSF52540">
    <property type="entry name" value="P-loop containing nucleoside triphosphate hydrolases"/>
    <property type="match status" value="1"/>
</dbReference>
<evidence type="ECO:0000256" key="6">
    <source>
        <dbReference type="ARBA" id="ARBA00022840"/>
    </source>
</evidence>
<evidence type="ECO:0000256" key="1">
    <source>
        <dbReference type="ARBA" id="ARBA00007316"/>
    </source>
</evidence>
<comment type="catalytic activity">
    <reaction evidence="8">
        <text>L-tyrosyl-[protein] + ATP = O-phospho-L-tyrosyl-[protein] + ADP + H(+)</text>
        <dbReference type="Rhea" id="RHEA:10596"/>
        <dbReference type="Rhea" id="RHEA-COMP:10136"/>
        <dbReference type="Rhea" id="RHEA-COMP:20101"/>
        <dbReference type="ChEBI" id="CHEBI:15378"/>
        <dbReference type="ChEBI" id="CHEBI:30616"/>
        <dbReference type="ChEBI" id="CHEBI:46858"/>
        <dbReference type="ChEBI" id="CHEBI:61978"/>
        <dbReference type="ChEBI" id="CHEBI:456216"/>
        <dbReference type="EC" id="2.7.10.2"/>
    </reaction>
</comment>
<evidence type="ECO:0000256" key="8">
    <source>
        <dbReference type="ARBA" id="ARBA00051245"/>
    </source>
</evidence>
<dbReference type="GO" id="GO:0005524">
    <property type="term" value="F:ATP binding"/>
    <property type="evidence" value="ECO:0007669"/>
    <property type="project" value="UniProtKB-KW"/>
</dbReference>
<dbReference type="InterPro" id="IPR050445">
    <property type="entry name" value="Bact_polysacc_biosynth/exp"/>
</dbReference>
<dbReference type="FunFam" id="3.40.50.300:FF:000527">
    <property type="entry name" value="Tyrosine-protein kinase etk"/>
    <property type="match status" value="1"/>
</dbReference>
<organism evidence="10">
    <name type="scientific">Anaerobacillus isosaccharinicus</name>
    <dbReference type="NCBI Taxonomy" id="1532552"/>
    <lineage>
        <taxon>Bacteria</taxon>
        <taxon>Bacillati</taxon>
        <taxon>Bacillota</taxon>
        <taxon>Bacilli</taxon>
        <taxon>Bacillales</taxon>
        <taxon>Bacillaceae</taxon>
        <taxon>Anaerobacillus</taxon>
    </lineage>
</organism>
<dbReference type="EMBL" id="LQXD01000197">
    <property type="protein sequence ID" value="OIJ04826.1"/>
    <property type="molecule type" value="Genomic_DNA"/>
</dbReference>
<comment type="similarity">
    <text evidence="1">Belongs to the CpsD/CapB family.</text>
</comment>
<keyword evidence="3" id="KW-0808">Transferase</keyword>
<feature type="domain" description="AAA" evidence="9">
    <location>
        <begin position="55"/>
        <end position="193"/>
    </location>
</feature>
<dbReference type="InterPro" id="IPR025669">
    <property type="entry name" value="AAA_dom"/>
</dbReference>
<dbReference type="PANTHER" id="PTHR32309:SF13">
    <property type="entry name" value="FERRIC ENTEROBACTIN TRANSPORT PROTEIN FEPE"/>
    <property type="match status" value="1"/>
</dbReference>
<dbReference type="GO" id="GO:0004715">
    <property type="term" value="F:non-membrane spanning protein tyrosine kinase activity"/>
    <property type="evidence" value="ECO:0007669"/>
    <property type="project" value="UniProtKB-EC"/>
</dbReference>
<dbReference type="EC" id="2.7.10.2" evidence="2"/>
<protein>
    <recommendedName>
        <fullName evidence="2">non-specific protein-tyrosine kinase</fullName>
        <ecNumber evidence="2">2.7.10.2</ecNumber>
    </recommendedName>
</protein>
<evidence type="ECO:0000256" key="2">
    <source>
        <dbReference type="ARBA" id="ARBA00011903"/>
    </source>
</evidence>